<dbReference type="EMBL" id="CAJOBF010019920">
    <property type="protein sequence ID" value="CAF4378672.1"/>
    <property type="molecule type" value="Genomic_DNA"/>
</dbReference>
<keyword evidence="2" id="KW-0732">Signal</keyword>
<evidence type="ECO:0000313" key="3">
    <source>
        <dbReference type="EMBL" id="CAF4378672.1"/>
    </source>
</evidence>
<feature type="region of interest" description="Disordered" evidence="1">
    <location>
        <begin position="40"/>
        <end position="68"/>
    </location>
</feature>
<sequence length="68" mass="8175">MGIISQIDYRIHHVKKMFSILILVLLSCVKTQSYQQQQQRQQPLLYNNYNPKPFYPQNYPSGYQVQQQ</sequence>
<dbReference type="AlphaFoldDB" id="A0A820MTC3"/>
<name>A0A820MTC3_9BILA</name>
<dbReference type="Proteomes" id="UP000663842">
    <property type="component" value="Unassembled WGS sequence"/>
</dbReference>
<feature type="non-terminal residue" evidence="3">
    <location>
        <position position="68"/>
    </location>
</feature>
<feature type="compositionally biased region" description="Polar residues" evidence="1">
    <location>
        <begin position="58"/>
        <end position="68"/>
    </location>
</feature>
<gene>
    <name evidence="3" type="ORF">UXM345_LOCUS37315</name>
</gene>
<evidence type="ECO:0000256" key="1">
    <source>
        <dbReference type="SAM" id="MobiDB-lite"/>
    </source>
</evidence>
<accession>A0A820MTC3</accession>
<organism evidence="3 4">
    <name type="scientific">Rotaria magnacalcarata</name>
    <dbReference type="NCBI Taxonomy" id="392030"/>
    <lineage>
        <taxon>Eukaryota</taxon>
        <taxon>Metazoa</taxon>
        <taxon>Spiralia</taxon>
        <taxon>Gnathifera</taxon>
        <taxon>Rotifera</taxon>
        <taxon>Eurotatoria</taxon>
        <taxon>Bdelloidea</taxon>
        <taxon>Philodinida</taxon>
        <taxon>Philodinidae</taxon>
        <taxon>Rotaria</taxon>
    </lineage>
</organism>
<evidence type="ECO:0000256" key="2">
    <source>
        <dbReference type="SAM" id="SignalP"/>
    </source>
</evidence>
<protein>
    <submittedName>
        <fullName evidence="3">Uncharacterized protein</fullName>
    </submittedName>
</protein>
<comment type="caution">
    <text evidence="3">The sequence shown here is derived from an EMBL/GenBank/DDBJ whole genome shotgun (WGS) entry which is preliminary data.</text>
</comment>
<proteinExistence type="predicted"/>
<feature type="signal peptide" evidence="2">
    <location>
        <begin position="1"/>
        <end position="31"/>
    </location>
</feature>
<reference evidence="3" key="1">
    <citation type="submission" date="2021-02" db="EMBL/GenBank/DDBJ databases">
        <authorList>
            <person name="Nowell W R."/>
        </authorList>
    </citation>
    <scope>NUCLEOTIDE SEQUENCE</scope>
</reference>
<feature type="chain" id="PRO_5032489505" evidence="2">
    <location>
        <begin position="32"/>
        <end position="68"/>
    </location>
</feature>
<evidence type="ECO:0000313" key="4">
    <source>
        <dbReference type="Proteomes" id="UP000663842"/>
    </source>
</evidence>